<evidence type="ECO:0008006" key="3">
    <source>
        <dbReference type="Google" id="ProtNLM"/>
    </source>
</evidence>
<dbReference type="EMBL" id="JAVIJP010000107">
    <property type="protein sequence ID" value="KAL3614073.1"/>
    <property type="molecule type" value="Genomic_DNA"/>
</dbReference>
<gene>
    <name evidence="1" type="ORF">CASFOL_042147</name>
</gene>
<reference evidence="2" key="1">
    <citation type="journal article" date="2024" name="IScience">
        <title>Strigolactones Initiate the Formation of Haustorium-like Structures in Castilleja.</title>
        <authorList>
            <person name="Buerger M."/>
            <person name="Peterson D."/>
            <person name="Chory J."/>
        </authorList>
    </citation>
    <scope>NUCLEOTIDE SEQUENCE [LARGE SCALE GENOMIC DNA]</scope>
</reference>
<name>A0ABD3BA65_9LAMI</name>
<accession>A0ABD3BA65</accession>
<keyword evidence="2" id="KW-1185">Reference proteome</keyword>
<protein>
    <recommendedName>
        <fullName evidence="3">Maturase K</fullName>
    </recommendedName>
</protein>
<evidence type="ECO:0000313" key="1">
    <source>
        <dbReference type="EMBL" id="KAL3614073.1"/>
    </source>
</evidence>
<sequence length="40" mass="4686">MDLKPFKLDIDELLHEFAELINYFGSIQKGLACKEILIYI</sequence>
<proteinExistence type="predicted"/>
<comment type="caution">
    <text evidence="1">The sequence shown here is derived from an EMBL/GenBank/DDBJ whole genome shotgun (WGS) entry which is preliminary data.</text>
</comment>
<organism evidence="1 2">
    <name type="scientific">Castilleja foliolosa</name>
    <dbReference type="NCBI Taxonomy" id="1961234"/>
    <lineage>
        <taxon>Eukaryota</taxon>
        <taxon>Viridiplantae</taxon>
        <taxon>Streptophyta</taxon>
        <taxon>Embryophyta</taxon>
        <taxon>Tracheophyta</taxon>
        <taxon>Spermatophyta</taxon>
        <taxon>Magnoliopsida</taxon>
        <taxon>eudicotyledons</taxon>
        <taxon>Gunneridae</taxon>
        <taxon>Pentapetalae</taxon>
        <taxon>asterids</taxon>
        <taxon>lamiids</taxon>
        <taxon>Lamiales</taxon>
        <taxon>Orobanchaceae</taxon>
        <taxon>Pedicularideae</taxon>
        <taxon>Castillejinae</taxon>
        <taxon>Castilleja</taxon>
    </lineage>
</organism>
<dbReference type="AlphaFoldDB" id="A0ABD3BA65"/>
<evidence type="ECO:0000313" key="2">
    <source>
        <dbReference type="Proteomes" id="UP001632038"/>
    </source>
</evidence>
<dbReference type="Proteomes" id="UP001632038">
    <property type="component" value="Unassembled WGS sequence"/>
</dbReference>